<feature type="transmembrane region" description="Helical" evidence="6">
    <location>
        <begin position="349"/>
        <end position="374"/>
    </location>
</feature>
<dbReference type="EMBL" id="OJIN01000117">
    <property type="protein sequence ID" value="SPD73977.1"/>
    <property type="molecule type" value="Genomic_DNA"/>
</dbReference>
<proteinExistence type="predicted"/>
<protein>
    <submittedName>
        <fullName evidence="9">ABC transporter permease protein</fullName>
    </submittedName>
</protein>
<evidence type="ECO:0000256" key="5">
    <source>
        <dbReference type="ARBA" id="ARBA00023136"/>
    </source>
</evidence>
<dbReference type="Pfam" id="PF12704">
    <property type="entry name" value="MacB_PCD"/>
    <property type="match status" value="1"/>
</dbReference>
<dbReference type="PANTHER" id="PTHR43738">
    <property type="entry name" value="ABC TRANSPORTER, MEMBRANE PROTEIN"/>
    <property type="match status" value="1"/>
</dbReference>
<keyword evidence="5 6" id="KW-0472">Membrane</keyword>
<keyword evidence="2" id="KW-1003">Cell membrane</keyword>
<organism evidence="9">
    <name type="scientific">uncultured Desulfobacterium sp</name>
    <dbReference type="NCBI Taxonomy" id="201089"/>
    <lineage>
        <taxon>Bacteria</taxon>
        <taxon>Pseudomonadati</taxon>
        <taxon>Thermodesulfobacteriota</taxon>
        <taxon>Desulfobacteria</taxon>
        <taxon>Desulfobacterales</taxon>
        <taxon>Desulfobacteriaceae</taxon>
        <taxon>Desulfobacterium</taxon>
        <taxon>environmental samples</taxon>
    </lineage>
</organism>
<feature type="transmembrane region" description="Helical" evidence="6">
    <location>
        <begin position="246"/>
        <end position="275"/>
    </location>
</feature>
<feature type="domain" description="MacB-like periplasmic core" evidence="8">
    <location>
        <begin position="19"/>
        <end position="226"/>
    </location>
</feature>
<evidence type="ECO:0000313" key="9">
    <source>
        <dbReference type="EMBL" id="SPD73977.1"/>
    </source>
</evidence>
<keyword evidence="4 6" id="KW-1133">Transmembrane helix</keyword>
<dbReference type="GO" id="GO:0005886">
    <property type="term" value="C:plasma membrane"/>
    <property type="evidence" value="ECO:0007669"/>
    <property type="project" value="UniProtKB-SubCell"/>
</dbReference>
<reference evidence="9" key="1">
    <citation type="submission" date="2018-01" db="EMBL/GenBank/DDBJ databases">
        <authorList>
            <person name="Regsiter A."/>
            <person name="William W."/>
        </authorList>
    </citation>
    <scope>NUCLEOTIDE SEQUENCE</scope>
    <source>
        <strain evidence="9">TRIP AH-1</strain>
    </source>
</reference>
<dbReference type="Pfam" id="PF02687">
    <property type="entry name" value="FtsX"/>
    <property type="match status" value="1"/>
</dbReference>
<gene>
    <name evidence="9" type="ORF">PITCH_A2030121</name>
</gene>
<dbReference type="InterPro" id="IPR003838">
    <property type="entry name" value="ABC3_permease_C"/>
</dbReference>
<name>A0A445MWV9_9BACT</name>
<dbReference type="PANTHER" id="PTHR43738:SF3">
    <property type="entry name" value="ABC TRANSPORTER PERMEASE"/>
    <property type="match status" value="1"/>
</dbReference>
<evidence type="ECO:0000256" key="1">
    <source>
        <dbReference type="ARBA" id="ARBA00004651"/>
    </source>
</evidence>
<sequence>MLIYKILIRNAFRNRLRAALTVIGIGVAILAFCLLRTIVGAWYAGVEASSATRLITRNAISIIFPLPLSYMERIRQIEGVEMVSYGNWFGGIYIDEKNFFPNFCVDPETYLGLYPEFMLKDSEKTAFFRDRKSCIVGRKLATRFGWKVNDIITLKGTIFPGNWDFVVRGIYVGRDQTIDETQFFFHWDYLNEELKKTGHEWADNPNFYIVGVKRPDYAATVSDTIDRMFKNSYAETLTETEKAFQLGFVAMTSAIVSVIQVVSFMVIVIIMAVAANTMAMTTRERIGEYATLKSLGFGPKHIATLVFGESAVISLSGYILGIAATYPAADKFRTELGHIFPVFNVEIKTVFFALLAAIAVAIVAGIVPTVRAAGISIADGLRRMG</sequence>
<evidence type="ECO:0000256" key="3">
    <source>
        <dbReference type="ARBA" id="ARBA00022692"/>
    </source>
</evidence>
<evidence type="ECO:0000259" key="8">
    <source>
        <dbReference type="Pfam" id="PF12704"/>
    </source>
</evidence>
<evidence type="ECO:0000256" key="2">
    <source>
        <dbReference type="ARBA" id="ARBA00022475"/>
    </source>
</evidence>
<feature type="transmembrane region" description="Helical" evidence="6">
    <location>
        <begin position="302"/>
        <end position="329"/>
    </location>
</feature>
<comment type="subcellular location">
    <subcellularLocation>
        <location evidence="1">Cell membrane</location>
        <topology evidence="1">Multi-pass membrane protein</topology>
    </subcellularLocation>
</comment>
<dbReference type="InterPro" id="IPR051125">
    <property type="entry name" value="ABC-4/HrtB_transporter"/>
</dbReference>
<evidence type="ECO:0000256" key="6">
    <source>
        <dbReference type="SAM" id="Phobius"/>
    </source>
</evidence>
<dbReference type="AlphaFoldDB" id="A0A445MWV9"/>
<evidence type="ECO:0000256" key="4">
    <source>
        <dbReference type="ARBA" id="ARBA00022989"/>
    </source>
</evidence>
<dbReference type="InterPro" id="IPR025857">
    <property type="entry name" value="MacB_PCD"/>
</dbReference>
<feature type="domain" description="ABC3 transporter permease C-terminal" evidence="7">
    <location>
        <begin position="261"/>
        <end position="376"/>
    </location>
</feature>
<accession>A0A445MWV9</accession>
<keyword evidence="3 6" id="KW-0812">Transmembrane</keyword>
<evidence type="ECO:0000259" key="7">
    <source>
        <dbReference type="Pfam" id="PF02687"/>
    </source>
</evidence>
<feature type="transmembrane region" description="Helical" evidence="6">
    <location>
        <begin position="20"/>
        <end position="44"/>
    </location>
</feature>